<organism evidence="1">
    <name type="scientific">uncultured Truepera sp</name>
    <dbReference type="NCBI Taxonomy" id="543023"/>
    <lineage>
        <taxon>Bacteria</taxon>
        <taxon>Thermotogati</taxon>
        <taxon>Deinococcota</taxon>
        <taxon>Deinococci</taxon>
        <taxon>Trueperales</taxon>
        <taxon>Trueperaceae</taxon>
        <taxon>Truepera</taxon>
        <taxon>environmental samples</taxon>
    </lineage>
</organism>
<evidence type="ECO:0000313" key="1">
    <source>
        <dbReference type="EMBL" id="CAA9571568.1"/>
    </source>
</evidence>
<dbReference type="EMBL" id="CADCWP010000129">
    <property type="protein sequence ID" value="CAA9571568.1"/>
    <property type="molecule type" value="Genomic_DNA"/>
</dbReference>
<name>A0A6J4VA33_9DEIN</name>
<sequence>MGSVCVRTFTNGAFTGGSNITSSDAFYRQIAHPPVGFSAYGVRFSSLQAFR</sequence>
<proteinExistence type="predicted"/>
<dbReference type="AlphaFoldDB" id="A0A6J4VA33"/>
<gene>
    <name evidence="1" type="ORF">AVDCRST_MAG86-1714</name>
</gene>
<reference evidence="1" key="1">
    <citation type="submission" date="2020-02" db="EMBL/GenBank/DDBJ databases">
        <authorList>
            <person name="Meier V. D."/>
        </authorList>
    </citation>
    <scope>NUCLEOTIDE SEQUENCE</scope>
    <source>
        <strain evidence="1">AVDCRST_MAG86</strain>
    </source>
</reference>
<protein>
    <submittedName>
        <fullName evidence="1">Uncharacterized protein</fullName>
    </submittedName>
</protein>
<accession>A0A6J4VA33</accession>